<dbReference type="EMBL" id="JACHOP010000001">
    <property type="protein sequence ID" value="MBB5755531.1"/>
    <property type="molecule type" value="Genomic_DNA"/>
</dbReference>
<dbReference type="Pfam" id="PF06722">
    <property type="entry name" value="EryCIII-like_C"/>
    <property type="match status" value="1"/>
</dbReference>
<evidence type="ECO:0000313" key="2">
    <source>
        <dbReference type="EMBL" id="MBB5755531.1"/>
    </source>
</evidence>
<dbReference type="InterPro" id="IPR002213">
    <property type="entry name" value="UDP_glucos_trans"/>
</dbReference>
<dbReference type="SUPFAM" id="SSF53756">
    <property type="entry name" value="UDP-Glycosyltransferase/glycogen phosphorylase"/>
    <property type="match status" value="1"/>
</dbReference>
<name>A0A840ZER2_9HYPH</name>
<dbReference type="FunFam" id="3.40.50.2000:FF:000009">
    <property type="entry name" value="Sterol 3-beta-glucosyltransferase UGT80A2"/>
    <property type="match status" value="1"/>
</dbReference>
<accession>A0A840ZER2</accession>
<dbReference type="Proteomes" id="UP000583454">
    <property type="component" value="Unassembled WGS sequence"/>
</dbReference>
<protein>
    <submittedName>
        <fullName evidence="2">Sterol 3beta-glucosyltransferase</fullName>
        <ecNumber evidence="2">2.4.1.173</ecNumber>
    </submittedName>
</protein>
<dbReference type="Gene3D" id="3.40.50.2000">
    <property type="entry name" value="Glycogen Phosphorylase B"/>
    <property type="match status" value="2"/>
</dbReference>
<sequence>MQPICLLAQALAEAGHAVRVATNADYARTVASYGVAYVDVGLAFAETFREASFEKAFLERHRRPLALLGTVRRYGERISGLMPNILHRVMAEVHSADLVIYTTLAWFAGALAKEAGIPSVYVAYQPVEPTGRFSSVLLSGRDFGAPLNRLSYELMRGASLLTWGAVRRFRRDTGKGRLLRPWTSPVGLALAHAHQIRAYSPVLAGPHPGAGATETGFWLRDARPGEALPEAVERFLAEGPPPVYVGFGSMLWGARRNTRIVMEALALWGGRAIVATGAGGLARPDSTPPNVLFVGSLPHALLFPRVAAAVHHGGAGTTAQALASGLPCVILPVASDQLFWGRAVAARGAAEAPVPITKIDPATLAARISRATTDSSMREAARRLAVGMAREPGLPGAVARIETMLA</sequence>
<gene>
    <name evidence="2" type="ORF">HNR00_000220</name>
</gene>
<organism evidence="2 3">
    <name type="scientific">Methylorubrum rhodinum</name>
    <dbReference type="NCBI Taxonomy" id="29428"/>
    <lineage>
        <taxon>Bacteria</taxon>
        <taxon>Pseudomonadati</taxon>
        <taxon>Pseudomonadota</taxon>
        <taxon>Alphaproteobacteria</taxon>
        <taxon>Hyphomicrobiales</taxon>
        <taxon>Methylobacteriaceae</taxon>
        <taxon>Methylorubrum</taxon>
    </lineage>
</organism>
<dbReference type="InterPro" id="IPR050426">
    <property type="entry name" value="Glycosyltransferase_28"/>
</dbReference>
<dbReference type="GO" id="GO:0016906">
    <property type="term" value="F:sterol 3-beta-glucosyltransferase activity"/>
    <property type="evidence" value="ECO:0007669"/>
    <property type="project" value="UniProtKB-EC"/>
</dbReference>
<dbReference type="EC" id="2.4.1.173" evidence="2"/>
<dbReference type="AlphaFoldDB" id="A0A840ZER2"/>
<dbReference type="PANTHER" id="PTHR48050">
    <property type="entry name" value="STEROL 3-BETA-GLUCOSYLTRANSFERASE"/>
    <property type="match status" value="1"/>
</dbReference>
<keyword evidence="3" id="KW-1185">Reference proteome</keyword>
<comment type="caution">
    <text evidence="2">The sequence shown here is derived from an EMBL/GenBank/DDBJ whole genome shotgun (WGS) entry which is preliminary data.</text>
</comment>
<dbReference type="InterPro" id="IPR010610">
    <property type="entry name" value="EryCIII-like_C"/>
</dbReference>
<feature type="domain" description="Erythromycin biosynthesis protein CIII-like C-terminal" evidence="1">
    <location>
        <begin position="261"/>
        <end position="398"/>
    </location>
</feature>
<keyword evidence="2" id="KW-0808">Transferase</keyword>
<dbReference type="GO" id="GO:0017000">
    <property type="term" value="P:antibiotic biosynthetic process"/>
    <property type="evidence" value="ECO:0007669"/>
    <property type="project" value="UniProtKB-ARBA"/>
</dbReference>
<keyword evidence="2" id="KW-0328">Glycosyltransferase</keyword>
<evidence type="ECO:0000313" key="3">
    <source>
        <dbReference type="Proteomes" id="UP000583454"/>
    </source>
</evidence>
<dbReference type="PANTHER" id="PTHR48050:SF13">
    <property type="entry name" value="STEROL 3-BETA-GLUCOSYLTRANSFERASE UGT80A2"/>
    <property type="match status" value="1"/>
</dbReference>
<dbReference type="CDD" id="cd03784">
    <property type="entry name" value="GT1_Gtf-like"/>
    <property type="match status" value="1"/>
</dbReference>
<reference evidence="2 3" key="1">
    <citation type="submission" date="2020-08" db="EMBL/GenBank/DDBJ databases">
        <title>Genomic Encyclopedia of Type Strains, Phase IV (KMG-IV): sequencing the most valuable type-strain genomes for metagenomic binning, comparative biology and taxonomic classification.</title>
        <authorList>
            <person name="Goeker M."/>
        </authorList>
    </citation>
    <scope>NUCLEOTIDE SEQUENCE [LARGE SCALE GENOMIC DNA]</scope>
    <source>
        <strain evidence="2 3">DSM 2163</strain>
    </source>
</reference>
<proteinExistence type="predicted"/>
<evidence type="ECO:0000259" key="1">
    <source>
        <dbReference type="Pfam" id="PF06722"/>
    </source>
</evidence>